<accession>A0A926F5Z3</accession>
<dbReference type="InterPro" id="IPR003811">
    <property type="entry name" value="G3P_acylTferase_PlsY"/>
</dbReference>
<comment type="catalytic activity">
    <reaction evidence="10">
        <text>an acyl phosphate + sn-glycerol 3-phosphate = a 1-acyl-sn-glycero-3-phosphate + phosphate</text>
        <dbReference type="Rhea" id="RHEA:34075"/>
        <dbReference type="ChEBI" id="CHEBI:43474"/>
        <dbReference type="ChEBI" id="CHEBI:57597"/>
        <dbReference type="ChEBI" id="CHEBI:57970"/>
        <dbReference type="ChEBI" id="CHEBI:59918"/>
        <dbReference type="EC" id="2.3.1.275"/>
    </reaction>
</comment>
<evidence type="ECO:0000256" key="1">
    <source>
        <dbReference type="ARBA" id="ARBA00022475"/>
    </source>
</evidence>
<reference evidence="11" key="1">
    <citation type="submission" date="2020-08" db="EMBL/GenBank/DDBJ databases">
        <title>Genome public.</title>
        <authorList>
            <person name="Liu C."/>
            <person name="Sun Q."/>
        </authorList>
    </citation>
    <scope>NUCLEOTIDE SEQUENCE</scope>
    <source>
        <strain evidence="11">NSJ-50</strain>
    </source>
</reference>
<dbReference type="EMBL" id="JACRTE010000005">
    <property type="protein sequence ID" value="MBC8596388.1"/>
    <property type="molecule type" value="Genomic_DNA"/>
</dbReference>
<keyword evidence="9 10" id="KW-1208">Phospholipid metabolism</keyword>
<evidence type="ECO:0000313" key="12">
    <source>
        <dbReference type="Proteomes" id="UP000647416"/>
    </source>
</evidence>
<keyword evidence="2 10" id="KW-0444">Lipid biosynthesis</keyword>
<keyword evidence="5 10" id="KW-1133">Transmembrane helix</keyword>
<evidence type="ECO:0000256" key="4">
    <source>
        <dbReference type="ARBA" id="ARBA00022692"/>
    </source>
</evidence>
<dbReference type="GO" id="GO:0043772">
    <property type="term" value="F:acyl-phosphate glycerol-3-phosphate acyltransferase activity"/>
    <property type="evidence" value="ECO:0007669"/>
    <property type="project" value="UniProtKB-UniRule"/>
</dbReference>
<dbReference type="PANTHER" id="PTHR30309:SF0">
    <property type="entry name" value="GLYCEROL-3-PHOSPHATE ACYLTRANSFERASE-RELATED"/>
    <property type="match status" value="1"/>
</dbReference>
<protein>
    <recommendedName>
        <fullName evidence="10">Glycerol-3-phosphate acyltransferase</fullName>
    </recommendedName>
    <alternativeName>
        <fullName evidence="10">Acyl-PO4 G3P acyltransferase</fullName>
    </alternativeName>
    <alternativeName>
        <fullName evidence="10">Acyl-phosphate--glycerol-3-phosphate acyltransferase</fullName>
    </alternativeName>
    <alternativeName>
        <fullName evidence="10">G3P acyltransferase</fullName>
        <shortName evidence="10">GPAT</shortName>
        <ecNumber evidence="10">2.3.1.275</ecNumber>
    </alternativeName>
    <alternativeName>
        <fullName evidence="10">Lysophosphatidic acid synthase</fullName>
        <shortName evidence="10">LPA synthase</shortName>
    </alternativeName>
</protein>
<keyword evidence="11" id="KW-0012">Acyltransferase</keyword>
<dbReference type="RefSeq" id="WP_262431873.1">
    <property type="nucleotide sequence ID" value="NZ_JACRTE010000005.1"/>
</dbReference>
<gene>
    <name evidence="10 11" type="primary">plsY</name>
    <name evidence="11" type="ORF">H8706_05850</name>
</gene>
<organism evidence="11 12">
    <name type="scientific">Qingrenia yutianensis</name>
    <dbReference type="NCBI Taxonomy" id="2763676"/>
    <lineage>
        <taxon>Bacteria</taxon>
        <taxon>Bacillati</taxon>
        <taxon>Bacillota</taxon>
        <taxon>Clostridia</taxon>
        <taxon>Eubacteriales</taxon>
        <taxon>Oscillospiraceae</taxon>
        <taxon>Qingrenia</taxon>
    </lineage>
</organism>
<dbReference type="PANTHER" id="PTHR30309">
    <property type="entry name" value="INNER MEMBRANE PROTEIN YGIH"/>
    <property type="match status" value="1"/>
</dbReference>
<dbReference type="Proteomes" id="UP000647416">
    <property type="component" value="Unassembled WGS sequence"/>
</dbReference>
<evidence type="ECO:0000256" key="3">
    <source>
        <dbReference type="ARBA" id="ARBA00022679"/>
    </source>
</evidence>
<evidence type="ECO:0000256" key="10">
    <source>
        <dbReference type="HAMAP-Rule" id="MF_01043"/>
    </source>
</evidence>
<evidence type="ECO:0000256" key="2">
    <source>
        <dbReference type="ARBA" id="ARBA00022516"/>
    </source>
</evidence>
<dbReference type="NCBIfam" id="TIGR00023">
    <property type="entry name" value="glycerol-3-phosphate 1-O-acyltransferase PlsY"/>
    <property type="match status" value="1"/>
</dbReference>
<dbReference type="Pfam" id="PF02660">
    <property type="entry name" value="G3P_acyltransf"/>
    <property type="match status" value="1"/>
</dbReference>
<dbReference type="EC" id="2.3.1.275" evidence="10"/>
<evidence type="ECO:0000256" key="6">
    <source>
        <dbReference type="ARBA" id="ARBA00023098"/>
    </source>
</evidence>
<comment type="similarity">
    <text evidence="10">Belongs to the PlsY family.</text>
</comment>
<sequence length="211" mass="23022">MTDFLIYFAFSVISYLLGSINTGILVSKILYNDDVRNYGSHNAGATNILRTYGKKAAAITVLGDALKGVIAILLVRLVYFCFKNAHLPDLRSVTYFAAFFAVLGHNFPVYFKFKGGKGVLTSITVIIMLDPFVGLATLVISILIMAATKYVSLGSVMGAFIAAALAVFFRTDDLGFVVLCVLLAGLIIYRHRGNIVRLAHGTESKLGRRKR</sequence>
<proteinExistence type="inferred from homology"/>
<comment type="subcellular location">
    <subcellularLocation>
        <location evidence="10">Cell membrane</location>
        <topology evidence="10">Multi-pass membrane protein</topology>
    </subcellularLocation>
</comment>
<keyword evidence="8 10" id="KW-0594">Phospholipid biosynthesis</keyword>
<keyword evidence="3 10" id="KW-0808">Transferase</keyword>
<feature type="transmembrane region" description="Helical" evidence="10">
    <location>
        <begin position="92"/>
        <end position="111"/>
    </location>
</feature>
<feature type="transmembrane region" description="Helical" evidence="10">
    <location>
        <begin position="174"/>
        <end position="191"/>
    </location>
</feature>
<keyword evidence="7 10" id="KW-0472">Membrane</keyword>
<feature type="transmembrane region" description="Helical" evidence="10">
    <location>
        <begin position="6"/>
        <end position="26"/>
    </location>
</feature>
<dbReference type="HAMAP" id="MF_01043">
    <property type="entry name" value="PlsY"/>
    <property type="match status" value="1"/>
</dbReference>
<feature type="transmembrane region" description="Helical" evidence="10">
    <location>
        <begin position="56"/>
        <end position="80"/>
    </location>
</feature>
<keyword evidence="6 10" id="KW-0443">Lipid metabolism</keyword>
<feature type="transmembrane region" description="Helical" evidence="10">
    <location>
        <begin position="123"/>
        <end position="144"/>
    </location>
</feature>
<comment type="caution">
    <text evidence="11">The sequence shown here is derived from an EMBL/GenBank/DDBJ whole genome shotgun (WGS) entry which is preliminary data.</text>
</comment>
<dbReference type="GO" id="GO:0008654">
    <property type="term" value="P:phospholipid biosynthetic process"/>
    <property type="evidence" value="ECO:0007669"/>
    <property type="project" value="UniProtKB-UniRule"/>
</dbReference>
<evidence type="ECO:0000256" key="9">
    <source>
        <dbReference type="ARBA" id="ARBA00023264"/>
    </source>
</evidence>
<keyword evidence="1 10" id="KW-1003">Cell membrane</keyword>
<dbReference type="SMART" id="SM01207">
    <property type="entry name" value="G3P_acyltransf"/>
    <property type="match status" value="1"/>
</dbReference>
<comment type="subunit">
    <text evidence="10">Probably interacts with PlsX.</text>
</comment>
<keyword evidence="12" id="KW-1185">Reference proteome</keyword>
<evidence type="ECO:0000256" key="5">
    <source>
        <dbReference type="ARBA" id="ARBA00022989"/>
    </source>
</evidence>
<comment type="function">
    <text evidence="10">Catalyzes the transfer of an acyl group from acyl-phosphate (acyl-PO(4)) to glycerol-3-phosphate (G3P) to form lysophosphatidic acid (LPA). This enzyme utilizes acyl-phosphate as fatty acyl donor, but not acyl-CoA or acyl-ACP.</text>
</comment>
<evidence type="ECO:0000256" key="7">
    <source>
        <dbReference type="ARBA" id="ARBA00023136"/>
    </source>
</evidence>
<dbReference type="AlphaFoldDB" id="A0A926F5Z3"/>
<dbReference type="GO" id="GO:0005886">
    <property type="term" value="C:plasma membrane"/>
    <property type="evidence" value="ECO:0007669"/>
    <property type="project" value="UniProtKB-SubCell"/>
</dbReference>
<evidence type="ECO:0000256" key="8">
    <source>
        <dbReference type="ARBA" id="ARBA00023209"/>
    </source>
</evidence>
<name>A0A926F5Z3_9FIRM</name>
<evidence type="ECO:0000313" key="11">
    <source>
        <dbReference type="EMBL" id="MBC8596388.1"/>
    </source>
</evidence>
<comment type="pathway">
    <text evidence="10">Lipid metabolism; phospholipid metabolism.</text>
</comment>
<feature type="transmembrane region" description="Helical" evidence="10">
    <location>
        <begin position="150"/>
        <end position="169"/>
    </location>
</feature>
<keyword evidence="4 10" id="KW-0812">Transmembrane</keyword>